<name>A0A7M4ER44_CROPO</name>
<accession>A0A7M4ER44</accession>
<dbReference type="InterPro" id="IPR036051">
    <property type="entry name" value="KRAB_dom_sf"/>
</dbReference>
<protein>
    <recommendedName>
        <fullName evidence="1">KRAB domain-containing protein</fullName>
    </recommendedName>
</protein>
<dbReference type="Proteomes" id="UP000594220">
    <property type="component" value="Unplaced"/>
</dbReference>
<dbReference type="OMA" id="LGKECCH"/>
<dbReference type="SUPFAM" id="SSF109640">
    <property type="entry name" value="KRAB domain (Kruppel-associated box)"/>
    <property type="match status" value="1"/>
</dbReference>
<dbReference type="Pfam" id="PF01352">
    <property type="entry name" value="KRAB"/>
    <property type="match status" value="1"/>
</dbReference>
<proteinExistence type="predicted"/>
<dbReference type="InterPro" id="IPR001909">
    <property type="entry name" value="KRAB"/>
</dbReference>
<dbReference type="PANTHER" id="PTHR23232:SF142">
    <property type="entry name" value="GASTRULA ZINC FINGER PROTEIN XLCGF57.1-LIKE-RELATED"/>
    <property type="match status" value="1"/>
</dbReference>
<evidence type="ECO:0000313" key="3">
    <source>
        <dbReference type="Proteomes" id="UP000594220"/>
    </source>
</evidence>
<dbReference type="AlphaFoldDB" id="A0A7M4ER44"/>
<feature type="domain" description="KRAB" evidence="1">
    <location>
        <begin position="6"/>
        <end position="57"/>
    </location>
</feature>
<evidence type="ECO:0000313" key="2">
    <source>
        <dbReference type="Ensembl" id="ENSCPRP00005013521.1"/>
    </source>
</evidence>
<sequence length="57" mass="6580">FTTGLVTLEEVAVCFPEKQRSPLDSSQRALYQDVMLEKNETLVSLGKNFCLHKHWKL</sequence>
<dbReference type="InterPro" id="IPR050169">
    <property type="entry name" value="Krueppel_C2H2_ZnF"/>
</dbReference>
<reference evidence="2" key="2">
    <citation type="submission" date="2025-09" db="UniProtKB">
        <authorList>
            <consortium name="Ensembl"/>
        </authorList>
    </citation>
    <scope>IDENTIFICATION</scope>
</reference>
<reference evidence="2" key="1">
    <citation type="submission" date="2025-08" db="UniProtKB">
        <authorList>
            <consortium name="Ensembl"/>
        </authorList>
    </citation>
    <scope>IDENTIFICATION</scope>
</reference>
<dbReference type="PROSITE" id="PS50805">
    <property type="entry name" value="KRAB"/>
    <property type="match status" value="1"/>
</dbReference>
<dbReference type="SMART" id="SM00349">
    <property type="entry name" value="KRAB"/>
    <property type="match status" value="1"/>
</dbReference>
<dbReference type="GO" id="GO:0006355">
    <property type="term" value="P:regulation of DNA-templated transcription"/>
    <property type="evidence" value="ECO:0007669"/>
    <property type="project" value="InterPro"/>
</dbReference>
<evidence type="ECO:0000259" key="1">
    <source>
        <dbReference type="PROSITE" id="PS50805"/>
    </source>
</evidence>
<organism evidence="2 3">
    <name type="scientific">Crocodylus porosus</name>
    <name type="common">Saltwater crocodile</name>
    <name type="synonym">Estuarine crocodile</name>
    <dbReference type="NCBI Taxonomy" id="8502"/>
    <lineage>
        <taxon>Eukaryota</taxon>
        <taxon>Metazoa</taxon>
        <taxon>Chordata</taxon>
        <taxon>Craniata</taxon>
        <taxon>Vertebrata</taxon>
        <taxon>Euteleostomi</taxon>
        <taxon>Archelosauria</taxon>
        <taxon>Archosauria</taxon>
        <taxon>Crocodylia</taxon>
        <taxon>Longirostres</taxon>
        <taxon>Crocodylidae</taxon>
        <taxon>Crocodylus</taxon>
    </lineage>
</organism>
<dbReference type="Ensembl" id="ENSCPRT00005015875.1">
    <property type="protein sequence ID" value="ENSCPRP00005013521.1"/>
    <property type="gene ID" value="ENSCPRG00005009557.1"/>
</dbReference>
<dbReference type="PANTHER" id="PTHR23232">
    <property type="entry name" value="KRAB DOMAIN C2H2 ZINC FINGER"/>
    <property type="match status" value="1"/>
</dbReference>
<keyword evidence="3" id="KW-1185">Reference proteome</keyword>
<dbReference type="Gene3D" id="6.10.140.140">
    <property type="match status" value="1"/>
</dbReference>
<dbReference type="CDD" id="cd07765">
    <property type="entry name" value="KRAB_A-box"/>
    <property type="match status" value="1"/>
</dbReference>